<protein>
    <submittedName>
        <fullName evidence="2">Uncharacterized protein</fullName>
    </submittedName>
</protein>
<accession>A0ABT2B3D6</accession>
<name>A0ABT2B3D6_9ACTN</name>
<comment type="caution">
    <text evidence="2">The sequence shown here is derived from an EMBL/GenBank/DDBJ whole genome shotgun (WGS) entry which is preliminary data.</text>
</comment>
<dbReference type="RefSeq" id="WP_258779524.1">
    <property type="nucleotide sequence ID" value="NZ_JANUGP010000012.1"/>
</dbReference>
<evidence type="ECO:0000313" key="3">
    <source>
        <dbReference type="Proteomes" id="UP001205612"/>
    </source>
</evidence>
<reference evidence="2 3" key="1">
    <citation type="submission" date="2022-08" db="EMBL/GenBank/DDBJ databases">
        <authorList>
            <person name="Somphong A."/>
            <person name="Phongsopitanun W."/>
        </authorList>
    </citation>
    <scope>NUCLEOTIDE SEQUENCE [LARGE SCALE GENOMIC DNA]</scope>
    <source>
        <strain evidence="2 3">LP11</strain>
    </source>
</reference>
<dbReference type="EMBL" id="JANUGP010000012">
    <property type="protein sequence ID" value="MCS0603040.1"/>
    <property type="molecule type" value="Genomic_DNA"/>
</dbReference>
<dbReference type="Proteomes" id="UP001205612">
    <property type="component" value="Unassembled WGS sequence"/>
</dbReference>
<sequence>MPGPARTPHPPGETAALVTQVVDELARRLALDGLHPTGEPVEAAVEARRRALTRLGVLRRVRQAVRQLEDQAAHVTAESGAGHPEIGQAVGMSRQGARRRRPGLTSNRITPPTPHPELRSS</sequence>
<keyword evidence="3" id="KW-1185">Reference proteome</keyword>
<evidence type="ECO:0000313" key="2">
    <source>
        <dbReference type="EMBL" id="MCS0603040.1"/>
    </source>
</evidence>
<proteinExistence type="predicted"/>
<feature type="region of interest" description="Disordered" evidence="1">
    <location>
        <begin position="75"/>
        <end position="121"/>
    </location>
</feature>
<gene>
    <name evidence="2" type="ORF">NX794_17740</name>
</gene>
<evidence type="ECO:0000256" key="1">
    <source>
        <dbReference type="SAM" id="MobiDB-lite"/>
    </source>
</evidence>
<organism evidence="2 3">
    <name type="scientific">Streptomyces pyxinicus</name>
    <dbReference type="NCBI Taxonomy" id="2970331"/>
    <lineage>
        <taxon>Bacteria</taxon>
        <taxon>Bacillati</taxon>
        <taxon>Actinomycetota</taxon>
        <taxon>Actinomycetes</taxon>
        <taxon>Kitasatosporales</taxon>
        <taxon>Streptomycetaceae</taxon>
        <taxon>Streptomyces</taxon>
    </lineage>
</organism>